<dbReference type="InterPro" id="IPR027417">
    <property type="entry name" value="P-loop_NTPase"/>
</dbReference>
<keyword evidence="5" id="KW-0347">Helicase</keyword>
<dbReference type="InterPro" id="IPR049730">
    <property type="entry name" value="SNF2/RAD54-like_C"/>
</dbReference>
<name>A0A6J5NCV7_9CAUD</name>
<dbReference type="PANTHER" id="PTHR45766:SF6">
    <property type="entry name" value="SWI_SNF-RELATED MATRIX-ASSOCIATED ACTIN-DEPENDENT REGULATOR OF CHROMATIN SUBFAMILY A-LIKE PROTEIN 1"/>
    <property type="match status" value="1"/>
</dbReference>
<gene>
    <name evidence="9" type="ORF">UFOVP1002_31</name>
    <name evidence="10" type="ORF">UFOVP1217_165</name>
    <name evidence="11" type="ORF">UFOVP1343_149</name>
    <name evidence="12" type="ORF">UFOVP1438_10</name>
    <name evidence="15" type="ORF">UFOVP1541_173</name>
    <name evidence="13" type="ORF">UFOVP1592_6</name>
    <name evidence="4" type="ORF">UFOVP465_55</name>
    <name evidence="5" type="ORF">UFOVP666_101</name>
    <name evidence="6" type="ORF">UFOVP727_178</name>
    <name evidence="14" type="ORF">UFOVP741_181</name>
    <name evidence="7" type="ORF">UFOVP819_129</name>
    <name evidence="8" type="ORF">UFOVP926_144</name>
</gene>
<proteinExistence type="predicted"/>
<reference evidence="5" key="1">
    <citation type="submission" date="2020-04" db="EMBL/GenBank/DDBJ databases">
        <authorList>
            <person name="Chiriac C."/>
            <person name="Salcher M."/>
            <person name="Ghai R."/>
            <person name="Kavagutti S V."/>
        </authorList>
    </citation>
    <scope>NUCLEOTIDE SEQUENCE</scope>
</reference>
<dbReference type="CDD" id="cd18793">
    <property type="entry name" value="SF2_C_SNF"/>
    <property type="match status" value="1"/>
</dbReference>
<dbReference type="SMART" id="SM00487">
    <property type="entry name" value="DEXDc"/>
    <property type="match status" value="1"/>
</dbReference>
<dbReference type="PANTHER" id="PTHR45766">
    <property type="entry name" value="DNA ANNEALING HELICASE AND ENDONUCLEASE ZRANB3 FAMILY MEMBER"/>
    <property type="match status" value="1"/>
</dbReference>
<dbReference type="EMBL" id="LR797395">
    <property type="protein sequence ID" value="CAB4212435.1"/>
    <property type="molecule type" value="Genomic_DNA"/>
</dbReference>
<evidence type="ECO:0000259" key="2">
    <source>
        <dbReference type="PROSITE" id="PS51192"/>
    </source>
</evidence>
<dbReference type="Pfam" id="PF00271">
    <property type="entry name" value="Helicase_C"/>
    <property type="match status" value="1"/>
</dbReference>
<dbReference type="EMBL" id="LR798395">
    <property type="protein sequence ID" value="CAB5229059.1"/>
    <property type="molecule type" value="Genomic_DNA"/>
</dbReference>
<evidence type="ECO:0000256" key="1">
    <source>
        <dbReference type="ARBA" id="ARBA00022801"/>
    </source>
</evidence>
<dbReference type="GO" id="GO:0016787">
    <property type="term" value="F:hydrolase activity"/>
    <property type="evidence" value="ECO:0007669"/>
    <property type="project" value="UniProtKB-KW"/>
</dbReference>
<dbReference type="GO" id="GO:0006281">
    <property type="term" value="P:DNA repair"/>
    <property type="evidence" value="ECO:0007669"/>
    <property type="project" value="TreeGrafter"/>
</dbReference>
<evidence type="ECO:0000313" key="8">
    <source>
        <dbReference type="EMBL" id="CAB4172301.1"/>
    </source>
</evidence>
<dbReference type="PROSITE" id="PS51194">
    <property type="entry name" value="HELICASE_CTER"/>
    <property type="match status" value="1"/>
</dbReference>
<evidence type="ECO:0000313" key="10">
    <source>
        <dbReference type="EMBL" id="CAB4191833.1"/>
    </source>
</evidence>
<dbReference type="PROSITE" id="PS51192">
    <property type="entry name" value="HELICASE_ATP_BIND_1"/>
    <property type="match status" value="1"/>
</dbReference>
<dbReference type="EMBL" id="LR796644">
    <property type="protein sequence ID" value="CAB4156667.1"/>
    <property type="molecule type" value="Genomic_DNA"/>
</dbReference>
<feature type="domain" description="Helicase C-terminal" evidence="3">
    <location>
        <begin position="472"/>
        <end position="620"/>
    </location>
</feature>
<evidence type="ECO:0000259" key="3">
    <source>
        <dbReference type="PROSITE" id="PS51194"/>
    </source>
</evidence>
<dbReference type="EMBL" id="LR796961">
    <property type="protein sequence ID" value="CAB4178149.1"/>
    <property type="molecule type" value="Genomic_DNA"/>
</dbReference>
<dbReference type="Gene3D" id="3.40.50.300">
    <property type="entry name" value="P-loop containing nucleotide triphosphate hydrolases"/>
    <property type="match status" value="1"/>
</dbReference>
<evidence type="ECO:0000313" key="4">
    <source>
        <dbReference type="EMBL" id="CAB4145135.1"/>
    </source>
</evidence>
<dbReference type="InterPro" id="IPR000330">
    <property type="entry name" value="SNF2_N"/>
</dbReference>
<dbReference type="InterPro" id="IPR001650">
    <property type="entry name" value="Helicase_C-like"/>
</dbReference>
<dbReference type="Pfam" id="PF00176">
    <property type="entry name" value="SNF2-rel_dom"/>
    <property type="match status" value="1"/>
</dbReference>
<dbReference type="EMBL" id="LR797177">
    <property type="protein sequence ID" value="CAB4191833.1"/>
    <property type="molecule type" value="Genomic_DNA"/>
</dbReference>
<dbReference type="GO" id="GO:0031297">
    <property type="term" value="P:replication fork processing"/>
    <property type="evidence" value="ECO:0007669"/>
    <property type="project" value="TreeGrafter"/>
</dbReference>
<keyword evidence="1" id="KW-0378">Hydrolase</keyword>
<keyword evidence="5" id="KW-0067">ATP-binding</keyword>
<dbReference type="InterPro" id="IPR014001">
    <property type="entry name" value="Helicase_ATP-bd"/>
</dbReference>
<evidence type="ECO:0000313" key="9">
    <source>
        <dbReference type="EMBL" id="CAB4178149.1"/>
    </source>
</evidence>
<evidence type="ECO:0000313" key="11">
    <source>
        <dbReference type="EMBL" id="CAB4200802.1"/>
    </source>
</evidence>
<dbReference type="SUPFAM" id="SSF52540">
    <property type="entry name" value="P-loop containing nucleoside triphosphate hydrolases"/>
    <property type="match status" value="2"/>
</dbReference>
<sequence length="647" mass="71847">MSEKHLFLADDHLVSTSPYDREEVEQIKAINGAKWDKVAKAWRIPMSSVVEARDFAERNGFTIDPQVLTFDLPQKLNPTFGVTLEKDFIYMSFAYDPVKVKAVKAIPSVTWHAKTMAWRAPVGSIAECIEWAEKFNQQVPPNLSQLASQLKETHDASVQQSRSVDADIEVAGLPLLPYQKAGVKYASAAKRCFIADDMGLGKTLQAIATLENTPDSYPAVVVCPPNLVLNWQKEYGKWLPERKVVTVSDRKTFPEHKDFDVLVIGYSNISHWQKQITEFKSFVFDESHYIKSPTSQRTKAAIKIARTAPQDGIILCLTGTPVTNRPAEYASQLDVLGKLNTFGGLWGFYRRYCGAFRDRFGQWNISGNSNLDELNEKLRGNCYIRRTKDQVLKDLPPVRHSNIIVAGSPAQMAEYRKAERDIVEYLVERAKQIALELGASPGSAAVVARIKAESNEHLVRISVLRKLAAKAKMDAVIEFIESHIEAGLKVVVAAHHREIVDELANKFGGLKIQGGMLVTDVEDAKSRFQEESTADAPVIVLSIQAAKTGHTLTAAQDVLFVELPWTPADVDQTYSRCHRLGQQGSVTATYLLCEGTVDEEIYNLISRKRSVVDAATDGGTAVRRSESVGQMIVGMFAQRGIDGIKPL</sequence>
<organism evidence="5">
    <name type="scientific">uncultured Caudovirales phage</name>
    <dbReference type="NCBI Taxonomy" id="2100421"/>
    <lineage>
        <taxon>Viruses</taxon>
        <taxon>Duplodnaviria</taxon>
        <taxon>Heunggongvirae</taxon>
        <taxon>Uroviricota</taxon>
        <taxon>Caudoviricetes</taxon>
        <taxon>Peduoviridae</taxon>
        <taxon>Maltschvirus</taxon>
        <taxon>Maltschvirus maltsch</taxon>
    </lineage>
</organism>
<evidence type="ECO:0000313" key="15">
    <source>
        <dbReference type="EMBL" id="CAB5229059.1"/>
    </source>
</evidence>
<accession>A0A6J5NCV7</accession>
<dbReference type="EMBL" id="LR796762">
    <property type="protein sequence ID" value="CAB4164827.1"/>
    <property type="molecule type" value="Genomic_DNA"/>
</dbReference>
<dbReference type="InterPro" id="IPR038718">
    <property type="entry name" value="SNF2-like_sf"/>
</dbReference>
<dbReference type="SMART" id="SM00490">
    <property type="entry name" value="HELICc"/>
    <property type="match status" value="1"/>
</dbReference>
<feature type="domain" description="Helicase ATP-binding" evidence="2">
    <location>
        <begin position="183"/>
        <end position="339"/>
    </location>
</feature>
<evidence type="ECO:0000313" key="5">
    <source>
        <dbReference type="EMBL" id="CAB4156667.1"/>
    </source>
</evidence>
<evidence type="ECO:0000313" key="6">
    <source>
        <dbReference type="EMBL" id="CAB4160425.1"/>
    </source>
</evidence>
<dbReference type="EMBL" id="LR796878">
    <property type="protein sequence ID" value="CAB4172301.1"/>
    <property type="molecule type" value="Genomic_DNA"/>
</dbReference>
<dbReference type="GO" id="GO:0005524">
    <property type="term" value="F:ATP binding"/>
    <property type="evidence" value="ECO:0007669"/>
    <property type="project" value="InterPro"/>
</dbReference>
<keyword evidence="5" id="KW-0547">Nucleotide-binding</keyword>
<dbReference type="Gene3D" id="3.40.50.10810">
    <property type="entry name" value="Tandem AAA-ATPase domain"/>
    <property type="match status" value="1"/>
</dbReference>
<dbReference type="EMBL" id="LR797452">
    <property type="protein sequence ID" value="CAB4217052.1"/>
    <property type="molecule type" value="Genomic_DNA"/>
</dbReference>
<evidence type="ECO:0000313" key="12">
    <source>
        <dbReference type="EMBL" id="CAB4212435.1"/>
    </source>
</evidence>
<evidence type="ECO:0000313" key="13">
    <source>
        <dbReference type="EMBL" id="CAB4217052.1"/>
    </source>
</evidence>
<evidence type="ECO:0000313" key="7">
    <source>
        <dbReference type="EMBL" id="CAB4164827.1"/>
    </source>
</evidence>
<dbReference type="GO" id="GO:0004386">
    <property type="term" value="F:helicase activity"/>
    <property type="evidence" value="ECO:0007669"/>
    <property type="project" value="UniProtKB-KW"/>
</dbReference>
<dbReference type="EMBL" id="LR797305">
    <property type="protein sequence ID" value="CAB4200802.1"/>
    <property type="molecule type" value="Genomic_DNA"/>
</dbReference>
<dbReference type="EMBL" id="LR796698">
    <property type="protein sequence ID" value="CAB4160425.1"/>
    <property type="molecule type" value="Genomic_DNA"/>
</dbReference>
<dbReference type="EMBL" id="LR798341">
    <property type="protein sequence ID" value="CAB5225258.1"/>
    <property type="molecule type" value="Genomic_DNA"/>
</dbReference>
<dbReference type="EMBL" id="LR796443">
    <property type="protein sequence ID" value="CAB4145135.1"/>
    <property type="molecule type" value="Genomic_DNA"/>
</dbReference>
<evidence type="ECO:0000313" key="14">
    <source>
        <dbReference type="EMBL" id="CAB5225258.1"/>
    </source>
</evidence>
<protein>
    <submittedName>
        <fullName evidence="5">HepA Superfamily II DNA/RNA helicases, SNF2 family</fullName>
    </submittedName>
</protein>